<evidence type="ECO:0000256" key="1">
    <source>
        <dbReference type="SAM" id="MobiDB-lite"/>
    </source>
</evidence>
<accession>A0A6J7PJ64</accession>
<proteinExistence type="predicted"/>
<sequence length="257" mass="26454">MDHAANVEACGLGEVEPFGQRLAQADDADLVRHLGELTGARLAHQHHAGAVGGDYRSDPIEGGLVATDHHRQRAVAGTVDTTRHRRVEEHTTVFGDLRRHTAGGLGRSGGVVEPHRALRHDCGDPVGNGFEFTVGGQRTDHEFAIDHSVGGVRGGSAAVFGHPAIGDSGGHIAHGDLMPGRGQVGGDVPAHVPDADDGDAERSDGRVAHAGTPGLPRSANVKPPARRACTRPPLAIARITTISSGLGPSGTPTSIAS</sequence>
<gene>
    <name evidence="2" type="ORF">UFOPK3931_02310</name>
</gene>
<organism evidence="2">
    <name type="scientific">freshwater metagenome</name>
    <dbReference type="NCBI Taxonomy" id="449393"/>
    <lineage>
        <taxon>unclassified sequences</taxon>
        <taxon>metagenomes</taxon>
        <taxon>ecological metagenomes</taxon>
    </lineage>
</organism>
<name>A0A6J7PJ64_9ZZZZ</name>
<reference evidence="2" key="1">
    <citation type="submission" date="2020-05" db="EMBL/GenBank/DDBJ databases">
        <authorList>
            <person name="Chiriac C."/>
            <person name="Salcher M."/>
            <person name="Ghai R."/>
            <person name="Kavagutti S V."/>
        </authorList>
    </citation>
    <scope>NUCLEOTIDE SEQUENCE</scope>
</reference>
<feature type="region of interest" description="Disordered" evidence="1">
    <location>
        <begin position="184"/>
        <end position="227"/>
    </location>
</feature>
<dbReference type="AlphaFoldDB" id="A0A6J7PJ64"/>
<protein>
    <submittedName>
        <fullName evidence="2">Unannotated protein</fullName>
    </submittedName>
</protein>
<evidence type="ECO:0000313" key="2">
    <source>
        <dbReference type="EMBL" id="CAB5003283.1"/>
    </source>
</evidence>
<dbReference type="EMBL" id="CAFBOL010000076">
    <property type="protein sequence ID" value="CAB5003283.1"/>
    <property type="molecule type" value="Genomic_DNA"/>
</dbReference>